<feature type="domain" description="DUF3592" evidence="2">
    <location>
        <begin position="35"/>
        <end position="103"/>
    </location>
</feature>
<keyword evidence="4" id="KW-1185">Reference proteome</keyword>
<sequence>MGYNIIFIAGIFFLLVSLLALKSRVYTIKNQESTMATVVRVDREKDSDGDTTYRAVFSYTTPGNQEFIYTQTSSSNPAAWEVGEQVRIVYDKENPGDAIVLSFFEAFGMIIILAIISCVLLIVGGGHYFANKLFESVSG</sequence>
<gene>
    <name evidence="3" type="ORF">H8B15_06985</name>
</gene>
<comment type="caution">
    <text evidence="3">The sequence shown here is derived from an EMBL/GenBank/DDBJ whole genome shotgun (WGS) entry which is preliminary data.</text>
</comment>
<reference evidence="3 4" key="1">
    <citation type="submission" date="2020-08" db="EMBL/GenBank/DDBJ databases">
        <title>Hymenobacter sp.</title>
        <authorList>
            <person name="Kim M.K."/>
        </authorList>
    </citation>
    <scope>NUCLEOTIDE SEQUENCE [LARGE SCALE GENOMIC DNA]</scope>
    <source>
        <strain evidence="3 4">BT507</strain>
    </source>
</reference>
<dbReference type="InterPro" id="IPR021994">
    <property type="entry name" value="DUF3592"/>
</dbReference>
<keyword evidence="1" id="KW-1133">Transmembrane helix</keyword>
<keyword evidence="1" id="KW-0812">Transmembrane</keyword>
<evidence type="ECO:0000259" key="2">
    <source>
        <dbReference type="Pfam" id="PF12158"/>
    </source>
</evidence>
<dbReference type="EMBL" id="JACSCY010000004">
    <property type="protein sequence ID" value="MBC6610660.1"/>
    <property type="molecule type" value="Genomic_DNA"/>
</dbReference>
<keyword evidence="1" id="KW-0472">Membrane</keyword>
<proteinExistence type="predicted"/>
<dbReference type="Proteomes" id="UP000622017">
    <property type="component" value="Unassembled WGS sequence"/>
</dbReference>
<evidence type="ECO:0000313" key="4">
    <source>
        <dbReference type="Proteomes" id="UP000622017"/>
    </source>
</evidence>
<feature type="transmembrane region" description="Helical" evidence="1">
    <location>
        <begin position="6"/>
        <end position="25"/>
    </location>
</feature>
<evidence type="ECO:0000256" key="1">
    <source>
        <dbReference type="SAM" id="Phobius"/>
    </source>
</evidence>
<organism evidence="3 4">
    <name type="scientific">Hymenobacter citatus</name>
    <dbReference type="NCBI Taxonomy" id="2763506"/>
    <lineage>
        <taxon>Bacteria</taxon>
        <taxon>Pseudomonadati</taxon>
        <taxon>Bacteroidota</taxon>
        <taxon>Cytophagia</taxon>
        <taxon>Cytophagales</taxon>
        <taxon>Hymenobacteraceae</taxon>
        <taxon>Hymenobacter</taxon>
    </lineage>
</organism>
<name>A0ABR7MIV1_9BACT</name>
<accession>A0ABR7MIV1</accession>
<feature type="transmembrane region" description="Helical" evidence="1">
    <location>
        <begin position="106"/>
        <end position="130"/>
    </location>
</feature>
<evidence type="ECO:0000313" key="3">
    <source>
        <dbReference type="EMBL" id="MBC6610660.1"/>
    </source>
</evidence>
<protein>
    <submittedName>
        <fullName evidence="3">DUF3592 domain-containing protein</fullName>
    </submittedName>
</protein>
<dbReference type="Pfam" id="PF12158">
    <property type="entry name" value="DUF3592"/>
    <property type="match status" value="1"/>
</dbReference>